<dbReference type="AlphaFoldDB" id="J9ESM8"/>
<organism evidence="2 3">
    <name type="scientific">Wuchereria bancrofti</name>
    <dbReference type="NCBI Taxonomy" id="6293"/>
    <lineage>
        <taxon>Eukaryota</taxon>
        <taxon>Metazoa</taxon>
        <taxon>Ecdysozoa</taxon>
        <taxon>Nematoda</taxon>
        <taxon>Chromadorea</taxon>
        <taxon>Rhabditida</taxon>
        <taxon>Spirurina</taxon>
        <taxon>Spiruromorpha</taxon>
        <taxon>Filarioidea</taxon>
        <taxon>Onchocercidae</taxon>
        <taxon>Wuchereria</taxon>
    </lineage>
</organism>
<gene>
    <name evidence="2" type="ORF">WUBG_10824</name>
</gene>
<feature type="compositionally biased region" description="Polar residues" evidence="1">
    <location>
        <begin position="140"/>
        <end position="152"/>
    </location>
</feature>
<evidence type="ECO:0000313" key="3">
    <source>
        <dbReference type="Proteomes" id="UP000004810"/>
    </source>
</evidence>
<protein>
    <submittedName>
        <fullName evidence="2">Uncharacterized protein</fullName>
    </submittedName>
</protein>
<proteinExistence type="predicted"/>
<accession>J9ESM8</accession>
<name>J9ESM8_WUCBA</name>
<feature type="region of interest" description="Disordered" evidence="1">
    <location>
        <begin position="131"/>
        <end position="165"/>
    </location>
</feature>
<dbReference type="EMBL" id="ADBV01006777">
    <property type="protein sequence ID" value="EJW78269.1"/>
    <property type="molecule type" value="Genomic_DNA"/>
</dbReference>
<dbReference type="Proteomes" id="UP000004810">
    <property type="component" value="Unassembled WGS sequence"/>
</dbReference>
<evidence type="ECO:0000313" key="2">
    <source>
        <dbReference type="EMBL" id="EJW78269.1"/>
    </source>
</evidence>
<reference evidence="3" key="1">
    <citation type="submission" date="2012-08" db="EMBL/GenBank/DDBJ databases">
        <title>The Genome Sequence of Wuchereria bancrofti.</title>
        <authorList>
            <person name="Nutman T.B."/>
            <person name="Fink D.L."/>
            <person name="Russ C."/>
            <person name="Young S."/>
            <person name="Zeng Q."/>
            <person name="Koehrsen M."/>
            <person name="Alvarado L."/>
            <person name="Berlin A."/>
            <person name="Chapman S.B."/>
            <person name="Chen Z."/>
            <person name="Freedman E."/>
            <person name="Gellesch M."/>
            <person name="Goldberg J."/>
            <person name="Griggs A."/>
            <person name="Gujja S."/>
            <person name="Heilman E.R."/>
            <person name="Heiman D."/>
            <person name="Hepburn T."/>
            <person name="Howarth C."/>
            <person name="Jen D."/>
            <person name="Larson L."/>
            <person name="Lewis B."/>
            <person name="Mehta T."/>
            <person name="Park D."/>
            <person name="Pearson M."/>
            <person name="Roberts A."/>
            <person name="Saif S."/>
            <person name="Shea T."/>
            <person name="Shenoy N."/>
            <person name="Sisk P."/>
            <person name="Stolte C."/>
            <person name="Sykes S."/>
            <person name="Walk T."/>
            <person name="White J."/>
            <person name="Yandava C."/>
            <person name="Haas B."/>
            <person name="Henn M.R."/>
            <person name="Nusbaum C."/>
            <person name="Birren B."/>
        </authorList>
    </citation>
    <scope>NUCLEOTIDE SEQUENCE [LARGE SCALE GENOMIC DNA]</scope>
    <source>
        <strain evidence="3">NA</strain>
    </source>
</reference>
<comment type="caution">
    <text evidence="2">The sequence shown here is derived from an EMBL/GenBank/DDBJ whole genome shotgun (WGS) entry which is preliminary data.</text>
</comment>
<evidence type="ECO:0000256" key="1">
    <source>
        <dbReference type="SAM" id="MobiDB-lite"/>
    </source>
</evidence>
<sequence>MAVTKSDVLRAIEQLEANDQKPTNANILAIVGGSNATVNKYRSEILNERLEQSFENKIRLNENELMAVSTVFDRILSSRLATLRAEYEAHIVNNEITLLDLAKESGKVEFLTSKVEQLERENSEYKRMIENNKKIDDKQQSLLDQPQDTTGAKSRKNQKPQNNDN</sequence>